<reference evidence="1 2" key="1">
    <citation type="submission" date="2017-02" db="EMBL/GenBank/DDBJ databases">
        <title>Genome sequence of Microcystis aeruginosa KW.</title>
        <authorList>
            <person name="Oh H.-M."/>
            <person name="Ahn C.-Y."/>
            <person name="Jeong H."/>
            <person name="Srivastava A."/>
            <person name="Lee H.-G."/>
            <person name="Kang S.-R."/>
        </authorList>
    </citation>
    <scope>NUCLEOTIDE SEQUENCE [LARGE SCALE GENOMIC DNA]</scope>
    <source>
        <strain evidence="1 2">KW</strain>
    </source>
</reference>
<evidence type="ECO:0000313" key="2">
    <source>
        <dbReference type="Proteomes" id="UP000189835"/>
    </source>
</evidence>
<evidence type="ECO:0000313" key="1">
    <source>
        <dbReference type="EMBL" id="OPF14646.1"/>
    </source>
</evidence>
<dbReference type="Proteomes" id="UP000189835">
    <property type="component" value="Unassembled WGS sequence"/>
</dbReference>
<comment type="caution">
    <text evidence="1">The sequence shown here is derived from an EMBL/GenBank/DDBJ whole genome shotgun (WGS) entry which is preliminary data.</text>
</comment>
<accession>A0A1V4BLB0</accession>
<proteinExistence type="predicted"/>
<organism evidence="1 2">
    <name type="scientific">Microcystis aeruginosa KW</name>
    <dbReference type="NCBI Taxonomy" id="1960155"/>
    <lineage>
        <taxon>Bacteria</taxon>
        <taxon>Bacillati</taxon>
        <taxon>Cyanobacteriota</taxon>
        <taxon>Cyanophyceae</taxon>
        <taxon>Oscillatoriophycideae</taxon>
        <taxon>Chroococcales</taxon>
        <taxon>Microcystaceae</taxon>
        <taxon>Microcystis</taxon>
    </lineage>
</organism>
<sequence length="63" mass="7472">MPPYRTIPSNEEPQLESYLARLGLDFGWLFIFDRRKNALPMEERLSTEVVVTENQYRITVIRA</sequence>
<gene>
    <name evidence="1" type="ORF">B1L04_29080</name>
</gene>
<dbReference type="EMBL" id="MVGR01000006">
    <property type="protein sequence ID" value="OPF14646.1"/>
    <property type="molecule type" value="Genomic_DNA"/>
</dbReference>
<name>A0A1V4BLB0_MICAE</name>
<protein>
    <submittedName>
        <fullName evidence="1">Uncharacterized protein</fullName>
    </submittedName>
</protein>
<dbReference type="AlphaFoldDB" id="A0A1V4BLB0"/>